<sequence>MSRAKVVEWEMDTLNGEQGWRYQNAFMTSYRAHHILLHTIMDPNRQGVQPHGMWIRDYHYSSLDEMIWAYAAKCVRRINSVSSRVTQTINQTNGRYYYRVRLSTDAHVGIADIESDRALNWNIRGLWYAYTQYADIVFDPLAHTDSGHAVYPIVTFYPVQAGDIHASGLSFIESADYQTFNQRRW</sequence>
<protein>
    <submittedName>
        <fullName evidence="1">Uncharacterized protein</fullName>
    </submittedName>
</protein>
<organism evidence="1 2">
    <name type="scientific">Jeongeupia chitinilytica</name>
    <dbReference type="NCBI Taxonomy" id="1041641"/>
    <lineage>
        <taxon>Bacteria</taxon>
        <taxon>Pseudomonadati</taxon>
        <taxon>Pseudomonadota</taxon>
        <taxon>Betaproteobacteria</taxon>
        <taxon>Neisseriales</taxon>
        <taxon>Chitinibacteraceae</taxon>
        <taxon>Jeongeupia</taxon>
    </lineage>
</organism>
<gene>
    <name evidence="1" type="ORF">GCM10007350_02770</name>
</gene>
<reference evidence="2" key="1">
    <citation type="journal article" date="2019" name="Int. J. Syst. Evol. Microbiol.">
        <title>The Global Catalogue of Microorganisms (GCM) 10K type strain sequencing project: providing services to taxonomists for standard genome sequencing and annotation.</title>
        <authorList>
            <consortium name="The Broad Institute Genomics Platform"/>
            <consortium name="The Broad Institute Genome Sequencing Center for Infectious Disease"/>
            <person name="Wu L."/>
            <person name="Ma J."/>
        </authorList>
    </citation>
    <scope>NUCLEOTIDE SEQUENCE [LARGE SCALE GENOMIC DNA]</scope>
    <source>
        <strain evidence="2">KCTC 23701</strain>
    </source>
</reference>
<dbReference type="RefSeq" id="WP_189458357.1">
    <property type="nucleotide sequence ID" value="NZ_BMYO01000001.1"/>
</dbReference>
<name>A0ABQ3GUX4_9NEIS</name>
<dbReference type="Proteomes" id="UP000604737">
    <property type="component" value="Unassembled WGS sequence"/>
</dbReference>
<accession>A0ABQ3GUX4</accession>
<dbReference type="EMBL" id="BMYO01000001">
    <property type="protein sequence ID" value="GHD56183.1"/>
    <property type="molecule type" value="Genomic_DNA"/>
</dbReference>
<comment type="caution">
    <text evidence="1">The sequence shown here is derived from an EMBL/GenBank/DDBJ whole genome shotgun (WGS) entry which is preliminary data.</text>
</comment>
<evidence type="ECO:0000313" key="2">
    <source>
        <dbReference type="Proteomes" id="UP000604737"/>
    </source>
</evidence>
<evidence type="ECO:0000313" key="1">
    <source>
        <dbReference type="EMBL" id="GHD56183.1"/>
    </source>
</evidence>
<proteinExistence type="predicted"/>
<keyword evidence="2" id="KW-1185">Reference proteome</keyword>